<evidence type="ECO:0000313" key="10">
    <source>
        <dbReference type="RefSeq" id="XP_047741621.1"/>
    </source>
</evidence>
<dbReference type="GO" id="GO:0005524">
    <property type="term" value="F:ATP binding"/>
    <property type="evidence" value="ECO:0007669"/>
    <property type="project" value="UniProtKB-KW"/>
</dbReference>
<dbReference type="OMA" id="WEWLASI"/>
<protein>
    <recommendedName>
        <fullName evidence="6">long-chain-fatty-acid--CoA ligase</fullName>
        <ecNumber evidence="6">6.2.1.3</ecNumber>
    </recommendedName>
</protein>
<evidence type="ECO:0000256" key="7">
    <source>
        <dbReference type="ARBA" id="ARBA00036813"/>
    </source>
</evidence>
<evidence type="ECO:0000256" key="5">
    <source>
        <dbReference type="ARBA" id="ARBA00022840"/>
    </source>
</evidence>
<evidence type="ECO:0000256" key="4">
    <source>
        <dbReference type="ARBA" id="ARBA00022832"/>
    </source>
</evidence>
<comment type="similarity">
    <text evidence="1">Belongs to the ATP-dependent AMP-binding enzyme family.</text>
</comment>
<dbReference type="GO" id="GO:0090433">
    <property type="term" value="F:palmitoyl-CoA ligase activity"/>
    <property type="evidence" value="ECO:0007669"/>
    <property type="project" value="TreeGrafter"/>
</dbReference>
<evidence type="ECO:0000259" key="8">
    <source>
        <dbReference type="Pfam" id="PF00501"/>
    </source>
</evidence>
<dbReference type="Proteomes" id="UP000694843">
    <property type="component" value="Unplaced"/>
</dbReference>
<dbReference type="GO" id="GO:0005886">
    <property type="term" value="C:plasma membrane"/>
    <property type="evidence" value="ECO:0007669"/>
    <property type="project" value="TreeGrafter"/>
</dbReference>
<proteinExistence type="inferred from homology"/>
<keyword evidence="4" id="KW-0443">Lipid metabolism</keyword>
<dbReference type="GO" id="GO:0035336">
    <property type="term" value="P:long-chain fatty-acyl-CoA metabolic process"/>
    <property type="evidence" value="ECO:0007669"/>
    <property type="project" value="TreeGrafter"/>
</dbReference>
<evidence type="ECO:0000313" key="9">
    <source>
        <dbReference type="Proteomes" id="UP000694843"/>
    </source>
</evidence>
<dbReference type="PANTHER" id="PTHR43272:SF83">
    <property type="entry name" value="ACYL-COA SYNTHETASE LONG-CHAIN, ISOFORM J"/>
    <property type="match status" value="1"/>
</dbReference>
<dbReference type="InterPro" id="IPR042099">
    <property type="entry name" value="ANL_N_sf"/>
</dbReference>
<dbReference type="Gene3D" id="3.40.50.12780">
    <property type="entry name" value="N-terminal domain of ligase-like"/>
    <property type="match status" value="1"/>
</dbReference>
<dbReference type="PANTHER" id="PTHR43272">
    <property type="entry name" value="LONG-CHAIN-FATTY-ACID--COA LIGASE"/>
    <property type="match status" value="1"/>
</dbReference>
<dbReference type="OrthoDB" id="1700726at2759"/>
<dbReference type="InterPro" id="IPR020845">
    <property type="entry name" value="AMP-binding_CS"/>
</dbReference>
<feature type="domain" description="AMP-dependent synthetase/ligase" evidence="8">
    <location>
        <begin position="99"/>
        <end position="509"/>
    </location>
</feature>
<dbReference type="Pfam" id="PF00501">
    <property type="entry name" value="AMP-binding"/>
    <property type="match status" value="1"/>
</dbReference>
<reference evidence="10" key="1">
    <citation type="submission" date="2025-08" db="UniProtKB">
        <authorList>
            <consortium name="RefSeq"/>
        </authorList>
    </citation>
    <scope>IDENTIFICATION</scope>
    <source>
        <tissue evidence="10">Whole organism</tissue>
    </source>
</reference>
<evidence type="ECO:0000256" key="2">
    <source>
        <dbReference type="ARBA" id="ARBA00022598"/>
    </source>
</evidence>
<keyword evidence="9" id="KW-1185">Reference proteome</keyword>
<dbReference type="GO" id="GO:0030182">
    <property type="term" value="P:neuron differentiation"/>
    <property type="evidence" value="ECO:0007669"/>
    <property type="project" value="TreeGrafter"/>
</dbReference>
<comment type="catalytic activity">
    <reaction evidence="7">
        <text>a long-chain fatty acid + ATP + CoA = a long-chain fatty acyl-CoA + AMP + diphosphate</text>
        <dbReference type="Rhea" id="RHEA:15421"/>
        <dbReference type="ChEBI" id="CHEBI:30616"/>
        <dbReference type="ChEBI" id="CHEBI:33019"/>
        <dbReference type="ChEBI" id="CHEBI:57287"/>
        <dbReference type="ChEBI" id="CHEBI:57560"/>
        <dbReference type="ChEBI" id="CHEBI:83139"/>
        <dbReference type="ChEBI" id="CHEBI:456215"/>
        <dbReference type="EC" id="6.2.1.3"/>
    </reaction>
</comment>
<evidence type="ECO:0000256" key="6">
    <source>
        <dbReference type="ARBA" id="ARBA00026121"/>
    </source>
</evidence>
<dbReference type="RefSeq" id="XP_047741621.1">
    <property type="nucleotide sequence ID" value="XM_047885665.1"/>
</dbReference>
<sequence length="693" mass="76847">MKGRFYARTVCTTDLNKMSGKQGVLDRKGWYVKALPSGDEWPQDLSLAPQFKQARVDTLPGALKFGVDKFTNKECMATRKLLARQRETVDGKIIEKLSFGEYTWRKYSEVLECVELVGSFMFELGFGIGDRISIFAETRADWFISAMGCLQQRVAVCTVYTTLSDDAIVHALTETEVKMVFTSCEVLPRLSRLLKRCPNVTRIVVMEDQLDGVGDTSHVPESVSITPFLQILNSGKVNPSARLVNPKSTDVAIIMYTSGSTGTPKGVELTHHNIISSVVAYSCQMQVDETDRYLSFLPLAHILELACEVALIALGITIYYSSPFTLTSSSPKIASGSEGDSILARPTYMNSVPLMLDRILKGVSQAVERQGRVKKAIFYAVVANKQWLDRIPFLGKFLDGLIFRKVRAELGGCLKRVVIGGAPLSSETHLNFRAIFGCTLQVGYGSTETASCISGMVEEDPTTGHCGGPCLNVFLRLADWEEGNYKSTDKPFPRGEVLIGGPCVARGYFKRPDETKETFFEEGGERWFRSGDIAEMDNLGRVRIIDRKKDLVKLKHGEYISLGNAEATLKTLNVVDNMCIFAESTRDKIVAVVVPVLEVLRKIATNVGFKDSDMTLEHLCQDTCVNNAVLKALQAHGRRCGLSRYEIPAAVRLTAELWTPDSGLVTAALKLRRKQLGQQYRDMVRDMYTCLGD</sequence>
<accession>A0A979FWI4</accession>
<name>A0A979FWI4_HYAAZ</name>
<keyword evidence="4" id="KW-0276">Fatty acid metabolism</keyword>
<dbReference type="InterPro" id="IPR000873">
    <property type="entry name" value="AMP-dep_synth/lig_dom"/>
</dbReference>
<dbReference type="GeneID" id="108681276"/>
<organism evidence="9 10">
    <name type="scientific">Hyalella azteca</name>
    <name type="common">Amphipod</name>
    <dbReference type="NCBI Taxonomy" id="294128"/>
    <lineage>
        <taxon>Eukaryota</taxon>
        <taxon>Metazoa</taxon>
        <taxon>Ecdysozoa</taxon>
        <taxon>Arthropoda</taxon>
        <taxon>Crustacea</taxon>
        <taxon>Multicrustacea</taxon>
        <taxon>Malacostraca</taxon>
        <taxon>Eumalacostraca</taxon>
        <taxon>Peracarida</taxon>
        <taxon>Amphipoda</taxon>
        <taxon>Senticaudata</taxon>
        <taxon>Talitrida</taxon>
        <taxon>Talitroidea</taxon>
        <taxon>Hyalellidae</taxon>
        <taxon>Hyalella</taxon>
    </lineage>
</organism>
<dbReference type="PROSITE" id="PS00455">
    <property type="entry name" value="AMP_BINDING"/>
    <property type="match status" value="1"/>
</dbReference>
<evidence type="ECO:0000256" key="1">
    <source>
        <dbReference type="ARBA" id="ARBA00006432"/>
    </source>
</evidence>
<dbReference type="SUPFAM" id="SSF56801">
    <property type="entry name" value="Acetyl-CoA synthetase-like"/>
    <property type="match status" value="1"/>
</dbReference>
<dbReference type="GO" id="GO:0005783">
    <property type="term" value="C:endoplasmic reticulum"/>
    <property type="evidence" value="ECO:0007669"/>
    <property type="project" value="TreeGrafter"/>
</dbReference>
<keyword evidence="5" id="KW-0067">ATP-binding</keyword>
<dbReference type="EC" id="6.2.1.3" evidence="6"/>
<evidence type="ECO:0000256" key="3">
    <source>
        <dbReference type="ARBA" id="ARBA00022741"/>
    </source>
</evidence>
<keyword evidence="3" id="KW-0547">Nucleotide-binding</keyword>
<dbReference type="GO" id="GO:0005811">
    <property type="term" value="C:lipid droplet"/>
    <property type="evidence" value="ECO:0007669"/>
    <property type="project" value="TreeGrafter"/>
</dbReference>
<keyword evidence="2" id="KW-0436">Ligase</keyword>
<gene>
    <name evidence="10" type="primary">LOC108681276</name>
</gene>
<dbReference type="AlphaFoldDB" id="A0A979FWI4"/>